<evidence type="ECO:0000256" key="3">
    <source>
        <dbReference type="ARBA" id="ARBA00050776"/>
    </source>
</evidence>
<organism evidence="6 7">
    <name type="scientific">Streptomyces albus</name>
    <dbReference type="NCBI Taxonomy" id="1888"/>
    <lineage>
        <taxon>Bacteria</taxon>
        <taxon>Bacillati</taxon>
        <taxon>Actinomycetota</taxon>
        <taxon>Actinomycetes</taxon>
        <taxon>Kitasatosporales</taxon>
        <taxon>Streptomycetaceae</taxon>
        <taxon>Streptomyces</taxon>
    </lineage>
</organism>
<dbReference type="InterPro" id="IPR015421">
    <property type="entry name" value="PyrdxlP-dep_Trfase_major"/>
</dbReference>
<evidence type="ECO:0000256" key="4">
    <source>
        <dbReference type="SAM" id="MobiDB-lite"/>
    </source>
</evidence>
<dbReference type="PANTHER" id="PTHR11601:SF34">
    <property type="entry name" value="CYSTEINE DESULFURASE"/>
    <property type="match status" value="1"/>
</dbReference>
<accession>A0A8H1LMG6</accession>
<dbReference type="GO" id="GO:0031071">
    <property type="term" value="F:cysteine desulfurase activity"/>
    <property type="evidence" value="ECO:0007669"/>
    <property type="project" value="UniProtKB-EC"/>
</dbReference>
<reference evidence="6 7" key="1">
    <citation type="submission" date="2018-10" db="EMBL/GenBank/DDBJ databases">
        <title>Isolation of pseudouridimycin from Streptomyces albus DSM 40763.</title>
        <authorList>
            <person name="Rosenqvist P."/>
            <person name="Metsae-Ketelae M."/>
            <person name="Virta P."/>
        </authorList>
    </citation>
    <scope>NUCLEOTIDE SEQUENCE [LARGE SCALE GENOMIC DNA]</scope>
    <source>
        <strain evidence="6 7">DSM 40763</strain>
    </source>
</reference>
<sequence>MSYFDAASSLPLHPVARQALLASLDEGWADPARLHREGRRARMLLDAARETAAEAVGCRPDELTFTPSGTQALHTATAGALAGRRRTGHRLVVSAVEHSAVLHAAQAHERAGGTVTTVGVDRTGRLDAQEWRAALGAGCALACLQSANHEVGTVQPVEEAAQACAEAGVPLLVDAAQSLPWGPVPGDWSLLAGSAHKWGGPAGVGLLVVRKGVRFAPPGPADEREAGRAAGFENIPAIVAAAASLRAVRAEADAEAARLRALVDRIRSRVPELVPGCEVVGDPVRRLPHLVTFSCLYVDGEALLHALDAAGFSVSSGSSCTSGTLTPSHVLRAMGVLSEGNVRVSLPPGTDADEVERFLDVLPGAVAGVRAQAAAPAAAVPHAPAGRPEAPDTGTGRAAADEAGTDGAGLTLDARGKLCPLPVIELAKAIGTVPAGGLVRVLADDEAARLDIPAWCEMTGHTFEGREGVTFRVRAAP</sequence>
<dbReference type="Pfam" id="PF01206">
    <property type="entry name" value="TusA"/>
    <property type="match status" value="1"/>
</dbReference>
<dbReference type="InterPro" id="IPR015424">
    <property type="entry name" value="PyrdxlP-dep_Trfase"/>
</dbReference>
<dbReference type="CDD" id="cd00291">
    <property type="entry name" value="SirA_YedF_YeeD"/>
    <property type="match status" value="1"/>
</dbReference>
<feature type="domain" description="UPF0033" evidence="5">
    <location>
        <begin position="412"/>
        <end position="436"/>
    </location>
</feature>
<keyword evidence="6" id="KW-0808">Transferase</keyword>
<dbReference type="Proteomes" id="UP000298111">
    <property type="component" value="Unassembled WGS sequence"/>
</dbReference>
<evidence type="ECO:0000259" key="5">
    <source>
        <dbReference type="PROSITE" id="PS01148"/>
    </source>
</evidence>
<comment type="catalytic activity">
    <reaction evidence="3">
        <text>(sulfur carrier)-H + L-cysteine = (sulfur carrier)-SH + L-alanine</text>
        <dbReference type="Rhea" id="RHEA:43892"/>
        <dbReference type="Rhea" id="RHEA-COMP:14737"/>
        <dbReference type="Rhea" id="RHEA-COMP:14739"/>
        <dbReference type="ChEBI" id="CHEBI:29917"/>
        <dbReference type="ChEBI" id="CHEBI:35235"/>
        <dbReference type="ChEBI" id="CHEBI:57972"/>
        <dbReference type="ChEBI" id="CHEBI:64428"/>
        <dbReference type="EC" id="2.8.1.7"/>
    </reaction>
</comment>
<dbReference type="InterPro" id="IPR036868">
    <property type="entry name" value="TusA-like_sf"/>
</dbReference>
<keyword evidence="6" id="KW-0032">Aminotransferase</keyword>
<feature type="compositionally biased region" description="Low complexity" evidence="4">
    <location>
        <begin position="378"/>
        <end position="402"/>
    </location>
</feature>
<evidence type="ECO:0000256" key="2">
    <source>
        <dbReference type="ARBA" id="ARBA00006490"/>
    </source>
</evidence>
<dbReference type="InterPro" id="IPR000192">
    <property type="entry name" value="Aminotrans_V_dom"/>
</dbReference>
<name>A0A8H1LMG6_9ACTN</name>
<dbReference type="InterPro" id="IPR001455">
    <property type="entry name" value="TusA-like"/>
</dbReference>
<evidence type="ECO:0000313" key="7">
    <source>
        <dbReference type="Proteomes" id="UP000298111"/>
    </source>
</evidence>
<dbReference type="SUPFAM" id="SSF53383">
    <property type="entry name" value="PLP-dependent transferases"/>
    <property type="match status" value="1"/>
</dbReference>
<dbReference type="PANTHER" id="PTHR11601">
    <property type="entry name" value="CYSTEINE DESULFURYLASE FAMILY MEMBER"/>
    <property type="match status" value="1"/>
</dbReference>
<protein>
    <submittedName>
        <fullName evidence="6">Aminotransferase class V-fold PLP-dependent enzyme</fullName>
    </submittedName>
</protein>
<dbReference type="Gene3D" id="3.30.110.40">
    <property type="entry name" value="TusA-like domain"/>
    <property type="match status" value="1"/>
</dbReference>
<dbReference type="GeneID" id="75184132"/>
<comment type="caution">
    <text evidence="6">The sequence shown here is derived from an EMBL/GenBank/DDBJ whole genome shotgun (WGS) entry which is preliminary data.</text>
</comment>
<evidence type="ECO:0000313" key="6">
    <source>
        <dbReference type="EMBL" id="TGG89503.1"/>
    </source>
</evidence>
<dbReference type="EMBL" id="RCIY01000002">
    <property type="protein sequence ID" value="TGG89503.1"/>
    <property type="molecule type" value="Genomic_DNA"/>
</dbReference>
<dbReference type="GO" id="GO:0008483">
    <property type="term" value="F:transaminase activity"/>
    <property type="evidence" value="ECO:0007669"/>
    <property type="project" value="UniProtKB-KW"/>
</dbReference>
<proteinExistence type="inferred from homology"/>
<comment type="similarity">
    <text evidence="2">Belongs to the class-V pyridoxal-phosphate-dependent aminotransferase family. NifS/IscS subfamily.</text>
</comment>
<feature type="region of interest" description="Disordered" evidence="4">
    <location>
        <begin position="378"/>
        <end position="407"/>
    </location>
</feature>
<gene>
    <name evidence="6" type="ORF">D8771_00930</name>
</gene>
<dbReference type="Gene3D" id="3.90.1150.10">
    <property type="entry name" value="Aspartate Aminotransferase, domain 1"/>
    <property type="match status" value="1"/>
</dbReference>
<dbReference type="SUPFAM" id="SSF64307">
    <property type="entry name" value="SirA-like"/>
    <property type="match status" value="1"/>
</dbReference>
<dbReference type="AlphaFoldDB" id="A0A8H1LMG6"/>
<dbReference type="PROSITE" id="PS01148">
    <property type="entry name" value="UPF0033"/>
    <property type="match status" value="1"/>
</dbReference>
<evidence type="ECO:0000256" key="1">
    <source>
        <dbReference type="ARBA" id="ARBA00001933"/>
    </source>
</evidence>
<dbReference type="Gene3D" id="3.40.640.10">
    <property type="entry name" value="Type I PLP-dependent aspartate aminotransferase-like (Major domain)"/>
    <property type="match status" value="1"/>
</dbReference>
<dbReference type="Pfam" id="PF00266">
    <property type="entry name" value="Aminotran_5"/>
    <property type="match status" value="1"/>
</dbReference>
<dbReference type="InterPro" id="IPR015422">
    <property type="entry name" value="PyrdxlP-dep_Trfase_small"/>
</dbReference>
<comment type="cofactor">
    <cofactor evidence="1">
        <name>pyridoxal 5'-phosphate</name>
        <dbReference type="ChEBI" id="CHEBI:597326"/>
    </cofactor>
</comment>
<dbReference type="RefSeq" id="WP_135566576.1">
    <property type="nucleotide sequence ID" value="NZ_CP103060.1"/>
</dbReference>